<comment type="caution">
    <text evidence="1">The sequence shown here is derived from an EMBL/GenBank/DDBJ whole genome shotgun (WGS) entry which is preliminary data.</text>
</comment>
<evidence type="ECO:0000313" key="1">
    <source>
        <dbReference type="EMBL" id="KAI0038410.1"/>
    </source>
</evidence>
<reference evidence="1" key="2">
    <citation type="journal article" date="2022" name="New Phytol.">
        <title>Evolutionary transition to the ectomycorrhizal habit in the genomes of a hyperdiverse lineage of mushroom-forming fungi.</title>
        <authorList>
            <person name="Looney B."/>
            <person name="Miyauchi S."/>
            <person name="Morin E."/>
            <person name="Drula E."/>
            <person name="Courty P.E."/>
            <person name="Kohler A."/>
            <person name="Kuo A."/>
            <person name="LaButti K."/>
            <person name="Pangilinan J."/>
            <person name="Lipzen A."/>
            <person name="Riley R."/>
            <person name="Andreopoulos W."/>
            <person name="He G."/>
            <person name="Johnson J."/>
            <person name="Nolan M."/>
            <person name="Tritt A."/>
            <person name="Barry K.W."/>
            <person name="Grigoriev I.V."/>
            <person name="Nagy L.G."/>
            <person name="Hibbett D."/>
            <person name="Henrissat B."/>
            <person name="Matheny P.B."/>
            <person name="Labbe J."/>
            <person name="Martin F.M."/>
        </authorList>
    </citation>
    <scope>NUCLEOTIDE SEQUENCE</scope>
    <source>
        <strain evidence="1">FP105234-sp</strain>
    </source>
</reference>
<gene>
    <name evidence="1" type="ORF">FA95DRAFT_1223385</name>
</gene>
<dbReference type="Proteomes" id="UP000814033">
    <property type="component" value="Unassembled WGS sequence"/>
</dbReference>
<sequence>MSRGSSLGRAPRCSSLRVAPLVLVSGATHGHPPRREGKTLPNLARRDSPRDADVPAIRPPPQTKHPARASPCPLSHHDHDACASPSRAPHLAFCAPRRPTWQIRRETPGGPPPFVSHILAVVAGRPRPSASGLPAARLVWRYVLLMSARRPRTVL</sequence>
<accession>A0ACB8R2V8</accession>
<keyword evidence="2" id="KW-1185">Reference proteome</keyword>
<reference evidence="1" key="1">
    <citation type="submission" date="2021-02" db="EMBL/GenBank/DDBJ databases">
        <authorList>
            <consortium name="DOE Joint Genome Institute"/>
            <person name="Ahrendt S."/>
            <person name="Looney B.P."/>
            <person name="Miyauchi S."/>
            <person name="Morin E."/>
            <person name="Drula E."/>
            <person name="Courty P.E."/>
            <person name="Chicoki N."/>
            <person name="Fauchery L."/>
            <person name="Kohler A."/>
            <person name="Kuo A."/>
            <person name="Labutti K."/>
            <person name="Pangilinan J."/>
            <person name="Lipzen A."/>
            <person name="Riley R."/>
            <person name="Andreopoulos W."/>
            <person name="He G."/>
            <person name="Johnson J."/>
            <person name="Barry K.W."/>
            <person name="Grigoriev I.V."/>
            <person name="Nagy L."/>
            <person name="Hibbett D."/>
            <person name="Henrissat B."/>
            <person name="Matheny P.B."/>
            <person name="Labbe J."/>
            <person name="Martin F."/>
        </authorList>
    </citation>
    <scope>NUCLEOTIDE SEQUENCE</scope>
    <source>
        <strain evidence="1">FP105234-sp</strain>
    </source>
</reference>
<name>A0ACB8R2V8_9AGAM</name>
<organism evidence="1 2">
    <name type="scientific">Auriscalpium vulgare</name>
    <dbReference type="NCBI Taxonomy" id="40419"/>
    <lineage>
        <taxon>Eukaryota</taxon>
        <taxon>Fungi</taxon>
        <taxon>Dikarya</taxon>
        <taxon>Basidiomycota</taxon>
        <taxon>Agaricomycotina</taxon>
        <taxon>Agaricomycetes</taxon>
        <taxon>Russulales</taxon>
        <taxon>Auriscalpiaceae</taxon>
        <taxon>Auriscalpium</taxon>
    </lineage>
</organism>
<proteinExistence type="predicted"/>
<evidence type="ECO:0000313" key="2">
    <source>
        <dbReference type="Proteomes" id="UP000814033"/>
    </source>
</evidence>
<dbReference type="EMBL" id="MU276507">
    <property type="protein sequence ID" value="KAI0038410.1"/>
    <property type="molecule type" value="Genomic_DNA"/>
</dbReference>
<protein>
    <submittedName>
        <fullName evidence="1">Uncharacterized protein</fullName>
    </submittedName>
</protein>